<feature type="region of interest" description="Disordered" evidence="6">
    <location>
        <begin position="186"/>
        <end position="233"/>
    </location>
</feature>
<dbReference type="Gene3D" id="3.30.1490.120">
    <property type="entry name" value="RNA polymerase Rpb7-like, N-terminal domain"/>
    <property type="match status" value="1"/>
</dbReference>
<dbReference type="InterPro" id="IPR045113">
    <property type="entry name" value="Rpb7-like"/>
</dbReference>
<keyword evidence="4 5" id="KW-0539">Nucleus</keyword>
<sequence length="233" mass="26226">MEGLKLAAAKLVVYLHPSKAKNVADAIHGEISSLLFKFNETFDGVLLAYDTDFPSNLAKILPGVHPYFGVRLETKLLLFHPKPDMVLEGEVVRLSEQSIHVVILGFSAAAIMAEDIREEFKFKAKPGKEVFRSTIHKKHRIKIGTIIRFVVKSFDEEILHVSGSLLPAHTGCVKWLERHLEEWSQSDSTIKKRRANEQTGEISEPDKAANDGKTFAVNTESHNKKSKRRKSEN</sequence>
<dbReference type="GO" id="GO:0005736">
    <property type="term" value="C:RNA polymerase I complex"/>
    <property type="evidence" value="ECO:0007669"/>
    <property type="project" value="TreeGrafter"/>
</dbReference>
<reference evidence="8" key="2">
    <citation type="submission" date="2025-08" db="UniProtKB">
        <authorList>
            <consortium name="RefSeq"/>
        </authorList>
    </citation>
    <scope>IDENTIFICATION</scope>
    <source>
        <tissue evidence="8">Leaves</tissue>
    </source>
</reference>
<dbReference type="FunFam" id="3.30.1490.120:FF:000006">
    <property type="entry name" value="DNA-directed RNA polymerase"/>
    <property type="match status" value="1"/>
</dbReference>
<evidence type="ECO:0000256" key="5">
    <source>
        <dbReference type="RuleBase" id="RU369086"/>
    </source>
</evidence>
<reference evidence="7" key="1">
    <citation type="journal article" date="2025" name="Foods">
        <title>Unveiling the Microbial Signatures of Arabica Coffee Cherries: Insights into Ripeness Specific Diversity, Functional Traits, and Implications for Quality and Safety.</title>
        <authorList>
            <consortium name="RefSeq"/>
            <person name="Tenea G.N."/>
            <person name="Cifuentes V."/>
            <person name="Reyes P."/>
            <person name="Cevallos-Vallejos M."/>
        </authorList>
    </citation>
    <scope>NUCLEOTIDE SEQUENCE [LARGE SCALE GENOMIC DNA]</scope>
</reference>
<dbReference type="AlphaFoldDB" id="A0A6P6UPL1"/>
<feature type="compositionally biased region" description="Basic residues" evidence="6">
    <location>
        <begin position="224"/>
        <end position="233"/>
    </location>
</feature>
<dbReference type="Gene3D" id="2.40.50.1060">
    <property type="match status" value="1"/>
</dbReference>
<accession>A0A6P6UPL1</accession>
<evidence type="ECO:0000256" key="3">
    <source>
        <dbReference type="ARBA" id="ARBA00023163"/>
    </source>
</evidence>
<evidence type="ECO:0000256" key="2">
    <source>
        <dbReference type="ARBA" id="ARBA00022478"/>
    </source>
</evidence>
<evidence type="ECO:0000313" key="8">
    <source>
        <dbReference type="RefSeq" id="XP_027092760.1"/>
    </source>
</evidence>
<organism evidence="7 8">
    <name type="scientific">Coffea arabica</name>
    <name type="common">Arabian coffee</name>
    <dbReference type="NCBI Taxonomy" id="13443"/>
    <lineage>
        <taxon>Eukaryota</taxon>
        <taxon>Viridiplantae</taxon>
        <taxon>Streptophyta</taxon>
        <taxon>Embryophyta</taxon>
        <taxon>Tracheophyta</taxon>
        <taxon>Spermatophyta</taxon>
        <taxon>Magnoliopsida</taxon>
        <taxon>eudicotyledons</taxon>
        <taxon>Gunneridae</taxon>
        <taxon>Pentapetalae</taxon>
        <taxon>asterids</taxon>
        <taxon>lamiids</taxon>
        <taxon>Gentianales</taxon>
        <taxon>Rubiaceae</taxon>
        <taxon>Ixoroideae</taxon>
        <taxon>Gardenieae complex</taxon>
        <taxon>Bertiereae - Coffeeae clade</taxon>
        <taxon>Coffeeae</taxon>
        <taxon>Coffea</taxon>
    </lineage>
</organism>
<dbReference type="GeneID" id="113713277"/>
<dbReference type="RefSeq" id="XP_027092760.1">
    <property type="nucleotide sequence ID" value="XM_027236959.2"/>
</dbReference>
<dbReference type="InterPro" id="IPR036898">
    <property type="entry name" value="RNA_pol_Rpb7-like_N_sf"/>
</dbReference>
<dbReference type="PANTHER" id="PTHR12709">
    <property type="entry name" value="DNA-DIRECTED RNA POLYMERASE II, III"/>
    <property type="match status" value="1"/>
</dbReference>
<proteinExistence type="predicted"/>
<dbReference type="OrthoDB" id="10250504at2759"/>
<evidence type="ECO:0000256" key="4">
    <source>
        <dbReference type="ARBA" id="ARBA00023242"/>
    </source>
</evidence>
<dbReference type="Proteomes" id="UP001652660">
    <property type="component" value="Chromosome 10c"/>
</dbReference>
<gene>
    <name evidence="8" type="primary">LOC113713277</name>
</gene>
<dbReference type="GO" id="GO:0006362">
    <property type="term" value="P:transcription elongation by RNA polymerase I"/>
    <property type="evidence" value="ECO:0007669"/>
    <property type="project" value="TreeGrafter"/>
</dbReference>
<name>A0A6P6UPL1_COFAR</name>
<keyword evidence="2 5" id="KW-0240">DNA-directed RNA polymerase</keyword>
<comment type="function">
    <text evidence="5">DNA-dependent RNA polymerase which catalyzes the transcription of DNA into RNA using the four ribonucleoside triphosphates as substrates.</text>
</comment>
<comment type="subcellular location">
    <subcellularLocation>
        <location evidence="1 5">Nucleus</location>
    </subcellularLocation>
</comment>
<evidence type="ECO:0000256" key="6">
    <source>
        <dbReference type="SAM" id="MobiDB-lite"/>
    </source>
</evidence>
<dbReference type="PANTHER" id="PTHR12709:SF5">
    <property type="entry name" value="DNA-DIRECTED RNA POLYMERASE I SUBUNIT RPA43"/>
    <property type="match status" value="1"/>
</dbReference>
<keyword evidence="7" id="KW-1185">Reference proteome</keyword>
<evidence type="ECO:0000256" key="1">
    <source>
        <dbReference type="ARBA" id="ARBA00004123"/>
    </source>
</evidence>
<evidence type="ECO:0000313" key="7">
    <source>
        <dbReference type="Proteomes" id="UP001652660"/>
    </source>
</evidence>
<keyword evidence="3 5" id="KW-0804">Transcription</keyword>
<protein>
    <recommendedName>
        <fullName evidence="5">DNA-directed RNA polymerase subunit</fullName>
    </recommendedName>
</protein>
<dbReference type="GO" id="GO:0006352">
    <property type="term" value="P:DNA-templated transcription initiation"/>
    <property type="evidence" value="ECO:0007669"/>
    <property type="project" value="UniProtKB-UniRule"/>
</dbReference>